<keyword evidence="1" id="KW-0812">Transmembrane</keyword>
<keyword evidence="1" id="KW-1133">Transmembrane helix</keyword>
<feature type="transmembrane region" description="Helical" evidence="1">
    <location>
        <begin position="106"/>
        <end position="126"/>
    </location>
</feature>
<keyword evidence="5" id="KW-1185">Reference proteome</keyword>
<dbReference type="EMBL" id="CP036200">
    <property type="protein sequence ID" value="QBF82893.1"/>
    <property type="molecule type" value="Genomic_DNA"/>
</dbReference>
<accession>A0A411PH73</accession>
<evidence type="ECO:0000256" key="1">
    <source>
        <dbReference type="SAM" id="Phobius"/>
    </source>
</evidence>
<proteinExistence type="predicted"/>
<organism evidence="4 5">
    <name type="scientific">Shewanella maritima</name>
    <dbReference type="NCBI Taxonomy" id="2520507"/>
    <lineage>
        <taxon>Bacteria</taxon>
        <taxon>Pseudomonadati</taxon>
        <taxon>Pseudomonadota</taxon>
        <taxon>Gammaproteobacteria</taxon>
        <taxon>Alteromonadales</taxon>
        <taxon>Shewanellaceae</taxon>
        <taxon>Shewanella</taxon>
    </lineage>
</organism>
<feature type="transmembrane region" description="Helical" evidence="1">
    <location>
        <begin position="12"/>
        <end position="35"/>
    </location>
</feature>
<feature type="domain" description="Inner membrane protein YqiJ OB-fold" evidence="2">
    <location>
        <begin position="146"/>
        <end position="205"/>
    </location>
</feature>
<protein>
    <submittedName>
        <fullName evidence="4">DUF1449 family protein</fullName>
    </submittedName>
</protein>
<dbReference type="AlphaFoldDB" id="A0A411PH73"/>
<evidence type="ECO:0000313" key="4">
    <source>
        <dbReference type="EMBL" id="QBF82893.1"/>
    </source>
</evidence>
<name>A0A411PH73_9GAMM</name>
<dbReference type="InterPro" id="IPR010840">
    <property type="entry name" value="YqiJ_OB"/>
</dbReference>
<sequence length="215" mass="23533">MLEFLLLNANTPFAIALSIVLMLALLEGVGMVIGFSISNLLDHLSPIDLDVDVDLEVANTGVTPILGWLCLNRLPLLIWIVLFLTSFALLGYAVNYVTYQVSGQVLTSFIAGIAALALALFTTSFVGRGLAKVLPKNESMAVSKDSFSGQVAKITLGTARFNHPAEAVLVDQFNQKHYVMVAPETDTESFNQHEQVVLLRKQNSFWVGAKFEQQF</sequence>
<dbReference type="RefSeq" id="WP_130599475.1">
    <property type="nucleotide sequence ID" value="NZ_CP036200.1"/>
</dbReference>
<dbReference type="Proteomes" id="UP000291106">
    <property type="component" value="Chromosome"/>
</dbReference>
<dbReference type="Pfam" id="PF21001">
    <property type="entry name" value="YqiJ_N"/>
    <property type="match status" value="1"/>
</dbReference>
<dbReference type="KEGG" id="smai:EXU30_09425"/>
<dbReference type="Pfam" id="PF07290">
    <property type="entry name" value="YqiJ_OB"/>
    <property type="match status" value="1"/>
</dbReference>
<dbReference type="InterPro" id="IPR048376">
    <property type="entry name" value="YqiJ_N"/>
</dbReference>
<feature type="transmembrane region" description="Helical" evidence="1">
    <location>
        <begin position="76"/>
        <end position="94"/>
    </location>
</feature>
<reference evidence="4 5" key="1">
    <citation type="submission" date="2019-02" db="EMBL/GenBank/DDBJ databases">
        <title>Shewanella sp. D4-2 isolated from Dokdo Island.</title>
        <authorList>
            <person name="Baek K."/>
        </authorList>
    </citation>
    <scope>NUCLEOTIDE SEQUENCE [LARGE SCALE GENOMIC DNA]</scope>
    <source>
        <strain evidence="4 5">D4-2</strain>
    </source>
</reference>
<feature type="domain" description="Inner membrane protein YqiJ N-terminal" evidence="3">
    <location>
        <begin position="10"/>
        <end position="123"/>
    </location>
</feature>
<evidence type="ECO:0000313" key="5">
    <source>
        <dbReference type="Proteomes" id="UP000291106"/>
    </source>
</evidence>
<gene>
    <name evidence="4" type="ORF">EXU30_09425</name>
</gene>
<evidence type="ECO:0000259" key="2">
    <source>
        <dbReference type="Pfam" id="PF07290"/>
    </source>
</evidence>
<keyword evidence="1" id="KW-0472">Membrane</keyword>
<dbReference type="OrthoDB" id="7207054at2"/>
<evidence type="ECO:0000259" key="3">
    <source>
        <dbReference type="Pfam" id="PF21001"/>
    </source>
</evidence>